<dbReference type="CDD" id="cd14275">
    <property type="entry name" value="UBA_EF-Ts"/>
    <property type="match status" value="1"/>
</dbReference>
<dbReference type="GO" id="GO:0003735">
    <property type="term" value="F:structural constituent of ribosome"/>
    <property type="evidence" value="ECO:0007669"/>
    <property type="project" value="InterPro"/>
</dbReference>
<dbReference type="NCBIfam" id="TIGR01011">
    <property type="entry name" value="rpsB_bact"/>
    <property type="match status" value="1"/>
</dbReference>
<evidence type="ECO:0000256" key="8">
    <source>
        <dbReference type="RuleBase" id="RU000642"/>
    </source>
</evidence>
<dbReference type="AlphaFoldDB" id="A0A9Q0N941"/>
<dbReference type="InterPro" id="IPR005706">
    <property type="entry name" value="Ribosomal_uS2_bac/mit/plastid"/>
</dbReference>
<keyword evidence="7" id="KW-0496">Mitochondrion</keyword>
<evidence type="ECO:0000313" key="11">
    <source>
        <dbReference type="EMBL" id="KAJ6644944.1"/>
    </source>
</evidence>
<dbReference type="Proteomes" id="UP001151699">
    <property type="component" value="Chromosome A"/>
</dbReference>
<protein>
    <recommendedName>
        <fullName evidence="7">Elongation factor Ts, mitochondrial</fullName>
        <shortName evidence="7">EF-Ts</shortName>
        <shortName evidence="7">EF-TsMt</shortName>
    </recommendedName>
</protein>
<dbReference type="FunFam" id="1.10.8.10:FF:000001">
    <property type="entry name" value="Elongation factor Ts"/>
    <property type="match status" value="1"/>
</dbReference>
<keyword evidence="3 7" id="KW-0251">Elongation factor</keyword>
<dbReference type="PROSITE" id="PS00963">
    <property type="entry name" value="RIBOSOMAL_S2_2"/>
    <property type="match status" value="1"/>
</dbReference>
<dbReference type="PROSITE" id="PS01126">
    <property type="entry name" value="EF_TS_1"/>
    <property type="match status" value="1"/>
</dbReference>
<evidence type="ECO:0000256" key="2">
    <source>
        <dbReference type="ARBA" id="ARBA00006242"/>
    </source>
</evidence>
<dbReference type="GO" id="GO:0003746">
    <property type="term" value="F:translation elongation factor activity"/>
    <property type="evidence" value="ECO:0007669"/>
    <property type="project" value="UniProtKB-UniRule"/>
</dbReference>
<dbReference type="InterPro" id="IPR009060">
    <property type="entry name" value="UBA-like_sf"/>
</dbReference>
<dbReference type="InterPro" id="IPR018130">
    <property type="entry name" value="Ribosomal_uS2_CS"/>
</dbReference>
<dbReference type="Gene3D" id="1.10.286.20">
    <property type="match status" value="1"/>
</dbReference>
<dbReference type="OrthoDB" id="447211at2759"/>
<dbReference type="GO" id="GO:0005739">
    <property type="term" value="C:mitochondrion"/>
    <property type="evidence" value="ECO:0007669"/>
    <property type="project" value="UniProtKB-SubCell"/>
</dbReference>
<dbReference type="Gene3D" id="1.10.8.10">
    <property type="entry name" value="DNA helicase RuvA subunit, C-terminal domain"/>
    <property type="match status" value="1"/>
</dbReference>
<dbReference type="InterPro" id="IPR018101">
    <property type="entry name" value="Transl_elong_Ts_CS"/>
</dbReference>
<reference evidence="11" key="1">
    <citation type="submission" date="2022-07" db="EMBL/GenBank/DDBJ databases">
        <authorList>
            <person name="Trinca V."/>
            <person name="Uliana J.V.C."/>
            <person name="Torres T.T."/>
            <person name="Ward R.J."/>
            <person name="Monesi N."/>
        </authorList>
    </citation>
    <scope>NUCLEOTIDE SEQUENCE</scope>
    <source>
        <strain evidence="11">HSMRA1968</strain>
        <tissue evidence="11">Whole embryos</tissue>
    </source>
</reference>
<evidence type="ECO:0000256" key="9">
    <source>
        <dbReference type="RuleBase" id="RU003631"/>
    </source>
</evidence>
<keyword evidence="5 9" id="KW-0689">Ribosomal protein</keyword>
<comment type="function">
    <text evidence="7 8">Associates with the EF-Tu.GDP complex and induces the exchange of GDP to GTP. It remains bound to the aminoacyl-tRNA.EF-Tu.GTP complex up to the GTP hydrolysis stage on the ribosome.</text>
</comment>
<dbReference type="PROSITE" id="PS01127">
    <property type="entry name" value="EF_TS_2"/>
    <property type="match status" value="1"/>
</dbReference>
<dbReference type="PANTHER" id="PTHR11741:SF0">
    <property type="entry name" value="ELONGATION FACTOR TS, MITOCHONDRIAL"/>
    <property type="match status" value="1"/>
</dbReference>
<dbReference type="HAMAP" id="MF_00291_B">
    <property type="entry name" value="Ribosomal_uS2_B"/>
    <property type="match status" value="1"/>
</dbReference>
<gene>
    <name evidence="11" type="primary">rpsB</name>
    <name evidence="11" type="ORF">Bhyg_00139</name>
</gene>
<evidence type="ECO:0000313" key="12">
    <source>
        <dbReference type="Proteomes" id="UP001151699"/>
    </source>
</evidence>
<dbReference type="PROSITE" id="PS00962">
    <property type="entry name" value="RIBOSOMAL_S2_1"/>
    <property type="match status" value="1"/>
</dbReference>
<dbReference type="NCBIfam" id="TIGR00116">
    <property type="entry name" value="tsf"/>
    <property type="match status" value="1"/>
</dbReference>
<dbReference type="CDD" id="cd01425">
    <property type="entry name" value="RPS2"/>
    <property type="match status" value="1"/>
</dbReference>
<feature type="domain" description="Translation elongation factor EFTs/EF1B dimerisation" evidence="10">
    <location>
        <begin position="310"/>
        <end position="527"/>
    </location>
</feature>
<keyword evidence="4 7" id="KW-0648">Protein biosynthesis</keyword>
<comment type="caution">
    <text evidence="11">The sequence shown here is derived from an EMBL/GenBank/DDBJ whole genome shotgun (WGS) entry which is preliminary data.</text>
</comment>
<dbReference type="InterPro" id="IPR001865">
    <property type="entry name" value="Ribosomal_uS2"/>
</dbReference>
<evidence type="ECO:0000256" key="1">
    <source>
        <dbReference type="ARBA" id="ARBA00005532"/>
    </source>
</evidence>
<dbReference type="Gene3D" id="1.10.287.610">
    <property type="entry name" value="Helix hairpin bin"/>
    <property type="match status" value="1"/>
</dbReference>
<dbReference type="Gene3D" id="3.30.479.20">
    <property type="entry name" value="Elongation factor Ts, dimerisation domain"/>
    <property type="match status" value="2"/>
</dbReference>
<dbReference type="InterPro" id="IPR036402">
    <property type="entry name" value="EF-Ts_dimer_sf"/>
</dbReference>
<evidence type="ECO:0000256" key="3">
    <source>
        <dbReference type="ARBA" id="ARBA00022768"/>
    </source>
</evidence>
<evidence type="ECO:0000256" key="6">
    <source>
        <dbReference type="ARBA" id="ARBA00023274"/>
    </source>
</evidence>
<dbReference type="SUPFAM" id="SSF54713">
    <property type="entry name" value="Elongation factor Ts (EF-Ts), dimerisation domain"/>
    <property type="match status" value="2"/>
</dbReference>
<dbReference type="Gene3D" id="3.40.50.10490">
    <property type="entry name" value="Glucose-6-phosphate isomerase like protein, domain 1"/>
    <property type="match status" value="1"/>
</dbReference>
<comment type="similarity">
    <text evidence="2 9">Belongs to the universal ribosomal protein uS2 family.</text>
</comment>
<dbReference type="Pfam" id="PF00889">
    <property type="entry name" value="EF_TS"/>
    <property type="match status" value="1"/>
</dbReference>
<dbReference type="SUPFAM" id="SSF52313">
    <property type="entry name" value="Ribosomal protein S2"/>
    <property type="match status" value="1"/>
</dbReference>
<dbReference type="InterPro" id="IPR014039">
    <property type="entry name" value="Transl_elong_EFTs/EF1B_dimer"/>
</dbReference>
<name>A0A9Q0N941_9DIPT</name>
<evidence type="ECO:0000256" key="4">
    <source>
        <dbReference type="ARBA" id="ARBA00022917"/>
    </source>
</evidence>
<evidence type="ECO:0000256" key="5">
    <source>
        <dbReference type="ARBA" id="ARBA00022980"/>
    </source>
</evidence>
<organism evidence="11 12">
    <name type="scientific">Pseudolycoriella hygida</name>
    <dbReference type="NCBI Taxonomy" id="35572"/>
    <lineage>
        <taxon>Eukaryota</taxon>
        <taxon>Metazoa</taxon>
        <taxon>Ecdysozoa</taxon>
        <taxon>Arthropoda</taxon>
        <taxon>Hexapoda</taxon>
        <taxon>Insecta</taxon>
        <taxon>Pterygota</taxon>
        <taxon>Neoptera</taxon>
        <taxon>Endopterygota</taxon>
        <taxon>Diptera</taxon>
        <taxon>Nematocera</taxon>
        <taxon>Sciaroidea</taxon>
        <taxon>Sciaridae</taxon>
        <taxon>Pseudolycoriella</taxon>
    </lineage>
</organism>
<evidence type="ECO:0000256" key="7">
    <source>
        <dbReference type="HAMAP-Rule" id="MF_03135"/>
    </source>
</evidence>
<evidence type="ECO:0000259" key="10">
    <source>
        <dbReference type="Pfam" id="PF00889"/>
    </source>
</evidence>
<comment type="subcellular location">
    <subcellularLocation>
        <location evidence="7">Mitochondrion</location>
    </subcellularLocation>
</comment>
<sequence>MSKIKAVNIRELLDAGVHFGHKTSRWNPKMAPYIYGSRDDIHIIDLQQTAALMQRALNIIFETVKKNGKILFVSTKIQASEIVAECAEKCGQYYVNHRWLGGMLTNWGTISNSIRKLDKLEKVLENEDECSGYTKKEILDMTRKKDKLLRSLGGIRHIDTKPNLLVIIDTNKEHLAIQEALKLKIPIIAIVDTNSNPDNIDHPIPGNDDAIRSIRLYCSLFADAVLAGIEECLVASGEKNEMVNAGLVKKLRDKSGAGMMDCKKALVETDGDFEKAVDWLRTKGLSAAAKKSDRVAAEGVTAVKVVDKIGAIVEVNSETDFVARNEKFQQLVENISELAIHYDNLESLKLAKTPTGKTIEEEILDNVATIGEKLNLRRMEILTVSEGIVASYIHNSVASNQGKISVLVGLESVASNKVKLAELGRKIAVHIAASNPYAVDASNLDPNIIARERNIFIEQSKALGKADNIIEKMVEGRIRKFLGEIVLLEQNFLFDDKLTIAEVIKNAEQELGAAIKVTKFIRYELGEGIVQEEKNFAEEVAAAAKG</sequence>
<dbReference type="GO" id="GO:0015935">
    <property type="term" value="C:small ribosomal subunit"/>
    <property type="evidence" value="ECO:0007669"/>
    <property type="project" value="InterPro"/>
</dbReference>
<keyword evidence="6 9" id="KW-0687">Ribonucleoprotein</keyword>
<dbReference type="InterPro" id="IPR023591">
    <property type="entry name" value="Ribosomal_uS2_flav_dom_sf"/>
</dbReference>
<dbReference type="EMBL" id="WJQU01000001">
    <property type="protein sequence ID" value="KAJ6644944.1"/>
    <property type="molecule type" value="Genomic_DNA"/>
</dbReference>
<dbReference type="HAMAP" id="MF_00050">
    <property type="entry name" value="EF_Ts"/>
    <property type="match status" value="1"/>
</dbReference>
<comment type="similarity">
    <text evidence="1 7 8">Belongs to the EF-Ts family.</text>
</comment>
<dbReference type="PRINTS" id="PR00395">
    <property type="entry name" value="RIBOSOMALS2"/>
</dbReference>
<dbReference type="SUPFAM" id="SSF46934">
    <property type="entry name" value="UBA-like"/>
    <property type="match status" value="1"/>
</dbReference>
<accession>A0A9Q0N941</accession>
<dbReference type="Pfam" id="PF00318">
    <property type="entry name" value="Ribosomal_S2"/>
    <property type="match status" value="1"/>
</dbReference>
<dbReference type="PANTHER" id="PTHR11741">
    <property type="entry name" value="ELONGATION FACTOR TS"/>
    <property type="match status" value="1"/>
</dbReference>
<keyword evidence="12" id="KW-1185">Reference proteome</keyword>
<dbReference type="FunFam" id="1.10.286.20:FF:000001">
    <property type="entry name" value="Elongation factor Ts"/>
    <property type="match status" value="1"/>
</dbReference>
<dbReference type="InterPro" id="IPR001816">
    <property type="entry name" value="Transl_elong_EFTs/EF1B"/>
</dbReference>
<proteinExistence type="inferred from homology"/>